<dbReference type="RefSeq" id="WP_238899094.1">
    <property type="nucleotide sequence ID" value="NZ_JAKOGG010000795.1"/>
</dbReference>
<keyword evidence="9" id="KW-1185">Reference proteome</keyword>
<feature type="non-terminal residue" evidence="8">
    <location>
        <position position="78"/>
    </location>
</feature>
<organism evidence="8 9">
    <name type="scientific">Shewanella electrica</name>
    <dbReference type="NCBI Taxonomy" id="515560"/>
    <lineage>
        <taxon>Bacteria</taxon>
        <taxon>Pseudomonadati</taxon>
        <taxon>Pseudomonadota</taxon>
        <taxon>Gammaproteobacteria</taxon>
        <taxon>Alteromonadales</taxon>
        <taxon>Shewanellaceae</taxon>
        <taxon>Shewanella</taxon>
    </lineage>
</organism>
<name>A0ABT2FSA9_9GAMM</name>
<gene>
    <name evidence="8" type="ORF">L9G74_22110</name>
</gene>
<evidence type="ECO:0000256" key="1">
    <source>
        <dbReference type="ARBA" id="ARBA00004141"/>
    </source>
</evidence>
<evidence type="ECO:0000256" key="4">
    <source>
        <dbReference type="ARBA" id="ARBA00022847"/>
    </source>
</evidence>
<evidence type="ECO:0000313" key="9">
    <source>
        <dbReference type="Proteomes" id="UP001201549"/>
    </source>
</evidence>
<dbReference type="Proteomes" id="UP001201549">
    <property type="component" value="Unassembled WGS sequence"/>
</dbReference>
<keyword evidence="6 7" id="KW-0472">Membrane</keyword>
<comment type="subcellular location">
    <subcellularLocation>
        <location evidence="1">Membrane</location>
        <topology evidence="1">Multi-pass membrane protein</topology>
    </subcellularLocation>
</comment>
<evidence type="ECO:0000256" key="2">
    <source>
        <dbReference type="ARBA" id="ARBA00022448"/>
    </source>
</evidence>
<keyword evidence="4" id="KW-0769">Symport</keyword>
<evidence type="ECO:0000256" key="6">
    <source>
        <dbReference type="ARBA" id="ARBA00023136"/>
    </source>
</evidence>
<keyword evidence="3 7" id="KW-0812">Transmembrane</keyword>
<evidence type="ECO:0000256" key="5">
    <source>
        <dbReference type="ARBA" id="ARBA00022989"/>
    </source>
</evidence>
<dbReference type="InterPro" id="IPR001046">
    <property type="entry name" value="NRAMP_fam"/>
</dbReference>
<evidence type="ECO:0000256" key="3">
    <source>
        <dbReference type="ARBA" id="ARBA00022692"/>
    </source>
</evidence>
<comment type="caution">
    <text evidence="8">The sequence shown here is derived from an EMBL/GenBank/DDBJ whole genome shotgun (WGS) entry which is preliminary data.</text>
</comment>
<proteinExistence type="predicted"/>
<sequence length="78" mass="8333">VGAALFFGHGSDLEAFGDLFNALNNKEIVGAIASPVLSMLFAVALLASGQNSTITGTLTGQIIMEGYTHWHLPMWLQR</sequence>
<keyword evidence="2" id="KW-0813">Transport</keyword>
<reference evidence="9" key="1">
    <citation type="submission" date="2023-07" db="EMBL/GenBank/DDBJ databases">
        <title>Shewanella mangrovi sp. nov., an acetaldehyde- degrading bacterium isolated from mangrove sediment.</title>
        <authorList>
            <person name="Liu Y."/>
        </authorList>
    </citation>
    <scope>NUCLEOTIDE SEQUENCE [LARGE SCALE GENOMIC DNA]</scope>
    <source>
        <strain evidence="9">C32</strain>
    </source>
</reference>
<evidence type="ECO:0000256" key="7">
    <source>
        <dbReference type="SAM" id="Phobius"/>
    </source>
</evidence>
<protein>
    <submittedName>
        <fullName evidence="8">Divalent metal cation transporter</fullName>
    </submittedName>
</protein>
<dbReference type="EMBL" id="JAKOGG010000795">
    <property type="protein sequence ID" value="MCS4559118.1"/>
    <property type="molecule type" value="Genomic_DNA"/>
</dbReference>
<dbReference type="PANTHER" id="PTHR11706:SF33">
    <property type="entry name" value="NATURAL RESISTANCE-ASSOCIATED MACROPHAGE PROTEIN 2"/>
    <property type="match status" value="1"/>
</dbReference>
<dbReference type="Pfam" id="PF01566">
    <property type="entry name" value="Nramp"/>
    <property type="match status" value="1"/>
</dbReference>
<evidence type="ECO:0000313" key="8">
    <source>
        <dbReference type="EMBL" id="MCS4559118.1"/>
    </source>
</evidence>
<accession>A0ABT2FSA9</accession>
<dbReference type="PANTHER" id="PTHR11706">
    <property type="entry name" value="SOLUTE CARRIER PROTEIN FAMILY 11 MEMBER"/>
    <property type="match status" value="1"/>
</dbReference>
<keyword evidence="5 7" id="KW-1133">Transmembrane helix</keyword>
<feature type="non-terminal residue" evidence="8">
    <location>
        <position position="1"/>
    </location>
</feature>
<feature type="transmembrane region" description="Helical" evidence="7">
    <location>
        <begin position="28"/>
        <end position="47"/>
    </location>
</feature>